<dbReference type="SMART" id="SM00220">
    <property type="entry name" value="S_TKc"/>
    <property type="match status" value="1"/>
</dbReference>
<dbReference type="OrthoDB" id="248923at2759"/>
<sequence>MQFKSVVVALASVAAVQAANSSNSSNNSNKTSVSVGAAASNAMGAGVVGAAVAAGYKSCVGPRDSVGRVRDASKTSIRVIPGHMTSTRGNSSFKKLNNPATNFKMYTKTHKSVTQIGFVVKPDSTKSRRLNRPIASSIHLPACLYLSQFIISDTIQLQVPHQAPTPKYPQMNETPSIRFSISKDTIRHVDNTESNPADLYSLKECIGKGNFGDVYRAVEKSTRNIYAIKVINLEDTDDDLSVLFQEISFLSQLRSEYITNYYQTVTTDVFMWIVMEYCGGGSCADLLKCHKQLSEDVVCFIVRDTLKGLEYLHSQNKIHRDIKAANILLTSGGLVKLADFGVSGQITTFNQKKDTFVGTPFWMAPEVINRRSGYNEKVDLWSLGITAIELLTGSPPHSDREPMKVLFEIPKIPPPLLVGEKYSELLKDFIKCCLTKNPKHRPSAEELLKHKFIRGCKRGISLVPLIQVKDQWMASHRPHRRPKYNLLKKLYDDSEATLRWNFTRKPKQILSEIYQAGLPGRNNATILHVDNDDMYQLNCDMNNTAISDYGLSNNNSPESDQISPMNENYLDSGETCLTSPESQPSHQQSYTKHKSKVQAVNNRHSPEEGSESPTAIIHSEEKTYATINYIDDVVMHCLQKVHLRARLAETKAVVVELSRAIKHADNQQPGLAEALSEEIWLRMVELRGERFQAK</sequence>
<feature type="signal peptide" evidence="12">
    <location>
        <begin position="1"/>
        <end position="18"/>
    </location>
</feature>
<dbReference type="AlphaFoldDB" id="A0A9P8TM76"/>
<dbReference type="GO" id="GO:0005524">
    <property type="term" value="F:ATP binding"/>
    <property type="evidence" value="ECO:0007669"/>
    <property type="project" value="UniProtKB-UniRule"/>
</dbReference>
<evidence type="ECO:0000256" key="1">
    <source>
        <dbReference type="ARBA" id="ARBA00008874"/>
    </source>
</evidence>
<comment type="catalytic activity">
    <reaction evidence="8">
        <text>L-threonyl-[protein] + ATP = O-phospho-L-threonyl-[protein] + ADP + H(+)</text>
        <dbReference type="Rhea" id="RHEA:46608"/>
        <dbReference type="Rhea" id="RHEA-COMP:11060"/>
        <dbReference type="Rhea" id="RHEA-COMP:11605"/>
        <dbReference type="ChEBI" id="CHEBI:15378"/>
        <dbReference type="ChEBI" id="CHEBI:30013"/>
        <dbReference type="ChEBI" id="CHEBI:30616"/>
        <dbReference type="ChEBI" id="CHEBI:61977"/>
        <dbReference type="ChEBI" id="CHEBI:456216"/>
        <dbReference type="EC" id="2.7.11.1"/>
    </reaction>
</comment>
<keyword evidence="15" id="KW-1185">Reference proteome</keyword>
<feature type="compositionally biased region" description="Polar residues" evidence="11">
    <location>
        <begin position="575"/>
        <end position="590"/>
    </location>
</feature>
<dbReference type="PROSITE" id="PS00107">
    <property type="entry name" value="PROTEIN_KINASE_ATP"/>
    <property type="match status" value="1"/>
</dbReference>
<evidence type="ECO:0000256" key="8">
    <source>
        <dbReference type="ARBA" id="ARBA00047899"/>
    </source>
</evidence>
<accession>A0A9P8TM76</accession>
<protein>
    <recommendedName>
        <fullName evidence="2">non-specific serine/threonine protein kinase</fullName>
        <ecNumber evidence="2">2.7.11.1</ecNumber>
    </recommendedName>
</protein>
<feature type="region of interest" description="Disordered" evidence="11">
    <location>
        <begin position="550"/>
        <end position="614"/>
    </location>
</feature>
<keyword evidence="7 10" id="KW-0067">ATP-binding</keyword>
<dbReference type="EC" id="2.7.11.1" evidence="2"/>
<evidence type="ECO:0000259" key="13">
    <source>
        <dbReference type="PROSITE" id="PS50011"/>
    </source>
</evidence>
<keyword evidence="4" id="KW-0808">Transferase</keyword>
<dbReference type="Proteomes" id="UP000774326">
    <property type="component" value="Unassembled WGS sequence"/>
</dbReference>
<keyword evidence="12" id="KW-0732">Signal</keyword>
<dbReference type="InterPro" id="IPR011009">
    <property type="entry name" value="Kinase-like_dom_sf"/>
</dbReference>
<feature type="compositionally biased region" description="Polar residues" evidence="11">
    <location>
        <begin position="550"/>
        <end position="566"/>
    </location>
</feature>
<evidence type="ECO:0000313" key="14">
    <source>
        <dbReference type="EMBL" id="KAH3684001.1"/>
    </source>
</evidence>
<evidence type="ECO:0000256" key="7">
    <source>
        <dbReference type="ARBA" id="ARBA00022840"/>
    </source>
</evidence>
<evidence type="ECO:0000256" key="9">
    <source>
        <dbReference type="ARBA" id="ARBA00048679"/>
    </source>
</evidence>
<reference evidence="14" key="1">
    <citation type="journal article" date="2021" name="Open Biol.">
        <title>Shared evolutionary footprints suggest mitochondrial oxidative damage underlies multiple complex I losses in fungi.</title>
        <authorList>
            <person name="Schikora-Tamarit M.A."/>
            <person name="Marcet-Houben M."/>
            <person name="Nosek J."/>
            <person name="Gabaldon T."/>
        </authorList>
    </citation>
    <scope>NUCLEOTIDE SEQUENCE</scope>
    <source>
        <strain evidence="14">CBS2887</strain>
    </source>
</reference>
<comment type="similarity">
    <text evidence="1">Belongs to the protein kinase superfamily. STE Ser/Thr protein kinase family. STE20 subfamily.</text>
</comment>
<evidence type="ECO:0000256" key="5">
    <source>
        <dbReference type="ARBA" id="ARBA00022741"/>
    </source>
</evidence>
<dbReference type="InterPro" id="IPR050629">
    <property type="entry name" value="STE20/SPS1-PAK"/>
</dbReference>
<evidence type="ECO:0000256" key="6">
    <source>
        <dbReference type="ARBA" id="ARBA00022777"/>
    </source>
</evidence>
<dbReference type="EMBL" id="JAEUBG010002832">
    <property type="protein sequence ID" value="KAH3684001.1"/>
    <property type="molecule type" value="Genomic_DNA"/>
</dbReference>
<dbReference type="FunFam" id="1.10.510.10:FF:000499">
    <property type="entry name" value="Serine/threonine-protein kinase KIC1"/>
    <property type="match status" value="1"/>
</dbReference>
<dbReference type="PROSITE" id="PS50011">
    <property type="entry name" value="PROTEIN_KINASE_DOM"/>
    <property type="match status" value="1"/>
</dbReference>
<evidence type="ECO:0000313" key="15">
    <source>
        <dbReference type="Proteomes" id="UP000774326"/>
    </source>
</evidence>
<feature type="chain" id="PRO_5040509954" description="non-specific serine/threonine protein kinase" evidence="12">
    <location>
        <begin position="19"/>
        <end position="694"/>
    </location>
</feature>
<dbReference type="PANTHER" id="PTHR48012:SF10">
    <property type="entry name" value="FI20177P1"/>
    <property type="match status" value="1"/>
</dbReference>
<dbReference type="CDD" id="cd06609">
    <property type="entry name" value="STKc_MST3_like"/>
    <property type="match status" value="1"/>
</dbReference>
<feature type="binding site" evidence="10">
    <location>
        <position position="229"/>
    </location>
    <ligand>
        <name>ATP</name>
        <dbReference type="ChEBI" id="CHEBI:30616"/>
    </ligand>
</feature>
<comment type="caution">
    <text evidence="14">The sequence shown here is derived from an EMBL/GenBank/DDBJ whole genome shotgun (WGS) entry which is preliminary data.</text>
</comment>
<dbReference type="Pfam" id="PF00069">
    <property type="entry name" value="Pkinase"/>
    <property type="match status" value="1"/>
</dbReference>
<comment type="catalytic activity">
    <reaction evidence="9">
        <text>L-seryl-[protein] + ATP = O-phospho-L-seryl-[protein] + ADP + H(+)</text>
        <dbReference type="Rhea" id="RHEA:17989"/>
        <dbReference type="Rhea" id="RHEA-COMP:9863"/>
        <dbReference type="Rhea" id="RHEA-COMP:11604"/>
        <dbReference type="ChEBI" id="CHEBI:15378"/>
        <dbReference type="ChEBI" id="CHEBI:29999"/>
        <dbReference type="ChEBI" id="CHEBI:30616"/>
        <dbReference type="ChEBI" id="CHEBI:83421"/>
        <dbReference type="ChEBI" id="CHEBI:456216"/>
        <dbReference type="EC" id="2.7.11.1"/>
    </reaction>
</comment>
<dbReference type="GO" id="GO:0005737">
    <property type="term" value="C:cytoplasm"/>
    <property type="evidence" value="ECO:0007669"/>
    <property type="project" value="TreeGrafter"/>
</dbReference>
<dbReference type="Gene3D" id="1.10.510.10">
    <property type="entry name" value="Transferase(Phosphotransferase) domain 1"/>
    <property type="match status" value="1"/>
</dbReference>
<dbReference type="PANTHER" id="PTHR48012">
    <property type="entry name" value="STERILE20-LIKE KINASE, ISOFORM B-RELATED"/>
    <property type="match status" value="1"/>
</dbReference>
<evidence type="ECO:0000256" key="2">
    <source>
        <dbReference type="ARBA" id="ARBA00012513"/>
    </source>
</evidence>
<name>A0A9P8TM76_WICPI</name>
<evidence type="ECO:0000256" key="12">
    <source>
        <dbReference type="SAM" id="SignalP"/>
    </source>
</evidence>
<reference evidence="14" key="2">
    <citation type="submission" date="2021-01" db="EMBL/GenBank/DDBJ databases">
        <authorList>
            <person name="Schikora-Tamarit M.A."/>
        </authorList>
    </citation>
    <scope>NUCLEOTIDE SEQUENCE</scope>
    <source>
        <strain evidence="14">CBS2887</strain>
    </source>
</reference>
<dbReference type="GO" id="GO:0004674">
    <property type="term" value="F:protein serine/threonine kinase activity"/>
    <property type="evidence" value="ECO:0007669"/>
    <property type="project" value="UniProtKB-KW"/>
</dbReference>
<dbReference type="InterPro" id="IPR000719">
    <property type="entry name" value="Prot_kinase_dom"/>
</dbReference>
<proteinExistence type="inferred from homology"/>
<evidence type="ECO:0000256" key="10">
    <source>
        <dbReference type="PROSITE-ProRule" id="PRU10141"/>
    </source>
</evidence>
<feature type="domain" description="Protein kinase" evidence="13">
    <location>
        <begin position="200"/>
        <end position="453"/>
    </location>
</feature>
<keyword evidence="3" id="KW-0723">Serine/threonine-protein kinase</keyword>
<dbReference type="SUPFAM" id="SSF56112">
    <property type="entry name" value="Protein kinase-like (PK-like)"/>
    <property type="match status" value="1"/>
</dbReference>
<organism evidence="14 15">
    <name type="scientific">Wickerhamomyces pijperi</name>
    <name type="common">Yeast</name>
    <name type="synonym">Pichia pijperi</name>
    <dbReference type="NCBI Taxonomy" id="599730"/>
    <lineage>
        <taxon>Eukaryota</taxon>
        <taxon>Fungi</taxon>
        <taxon>Dikarya</taxon>
        <taxon>Ascomycota</taxon>
        <taxon>Saccharomycotina</taxon>
        <taxon>Saccharomycetes</taxon>
        <taxon>Phaffomycetales</taxon>
        <taxon>Wickerhamomycetaceae</taxon>
        <taxon>Wickerhamomyces</taxon>
    </lineage>
</organism>
<evidence type="ECO:0000256" key="11">
    <source>
        <dbReference type="SAM" id="MobiDB-lite"/>
    </source>
</evidence>
<evidence type="ECO:0000256" key="4">
    <source>
        <dbReference type="ARBA" id="ARBA00022679"/>
    </source>
</evidence>
<gene>
    <name evidence="14" type="ORF">WICPIJ_005024</name>
</gene>
<evidence type="ECO:0000256" key="3">
    <source>
        <dbReference type="ARBA" id="ARBA00022527"/>
    </source>
</evidence>
<dbReference type="InterPro" id="IPR017441">
    <property type="entry name" value="Protein_kinase_ATP_BS"/>
</dbReference>
<keyword evidence="6" id="KW-0418">Kinase</keyword>
<keyword evidence="5 10" id="KW-0547">Nucleotide-binding</keyword>